<evidence type="ECO:0000313" key="2">
    <source>
        <dbReference type="Proteomes" id="UP000483839"/>
    </source>
</evidence>
<dbReference type="Pfam" id="PF15980">
    <property type="entry name" value="ComGF"/>
    <property type="match status" value="1"/>
</dbReference>
<dbReference type="OMA" id="AFTLIEC"/>
<dbReference type="Proteomes" id="UP000483839">
    <property type="component" value="Unassembled WGS sequence"/>
</dbReference>
<reference evidence="1 2" key="1">
    <citation type="submission" date="2019-11" db="EMBL/GenBank/DDBJ databases">
        <title>Streptococcus uberis isolated from clinical mastitis cases on a southeastern Queensland dairy.</title>
        <authorList>
            <person name="Workentine M.L."/>
            <person name="Price R."/>
            <person name="Olchowy T."/>
        </authorList>
    </citation>
    <scope>NUCLEOTIDE SEQUENCE [LARGE SCALE GENOMIC DNA]</scope>
    <source>
        <strain evidence="1 2">OLC4459-A17</strain>
    </source>
</reference>
<gene>
    <name evidence="1" type="ORF">GKS16_01790</name>
</gene>
<sequence length="151" mass="17647">MIKKYSKLVACPTKAFTLLEALVALLVISGSLLLYQGLTKSIFSQMTYLRENNQDRWLLFSHQLRAELMGSRFQKVEKNKIYVTKDGKDVAYGLSKRDDFRKTSANGHGYHPMLLHLSQATIEEKERTVTIHFVWKDGLERTWLYDFKENR</sequence>
<dbReference type="AlphaFoldDB" id="A0A6L6G7A8"/>
<accession>A0A6L6G7A8</accession>
<dbReference type="PIRSF" id="PIRSF031611">
    <property type="entry name" value="Competence_ComGF"/>
    <property type="match status" value="1"/>
</dbReference>
<dbReference type="RefSeq" id="WP_012657678.1">
    <property type="nucleotide sequence ID" value="NZ_BAABQC010000004.1"/>
</dbReference>
<dbReference type="EMBL" id="WLXI01000009">
    <property type="protein sequence ID" value="MTD01017.1"/>
    <property type="molecule type" value="Genomic_DNA"/>
</dbReference>
<name>A0A6L6G7A8_STRUB</name>
<organism evidence="1 2">
    <name type="scientific">Streptococcus uberis</name>
    <dbReference type="NCBI Taxonomy" id="1349"/>
    <lineage>
        <taxon>Bacteria</taxon>
        <taxon>Bacillati</taxon>
        <taxon>Bacillota</taxon>
        <taxon>Bacilli</taxon>
        <taxon>Lactobacillales</taxon>
        <taxon>Streptococcaceae</taxon>
        <taxon>Streptococcus</taxon>
    </lineage>
</organism>
<protein>
    <submittedName>
        <fullName evidence="1">Competence protein ComGF</fullName>
    </submittedName>
</protein>
<dbReference type="InterPro" id="IPR016977">
    <property type="entry name" value="ComGF"/>
</dbReference>
<proteinExistence type="predicted"/>
<evidence type="ECO:0000313" key="1">
    <source>
        <dbReference type="EMBL" id="MTD01017.1"/>
    </source>
</evidence>
<comment type="caution">
    <text evidence="1">The sequence shown here is derived from an EMBL/GenBank/DDBJ whole genome shotgun (WGS) entry which is preliminary data.</text>
</comment>
<dbReference type="NCBIfam" id="NF041002">
    <property type="entry name" value="pilin_ComGF"/>
    <property type="match status" value="1"/>
</dbReference>